<organism evidence="2 3">
    <name type="scientific">Fonsecaea erecta</name>
    <dbReference type="NCBI Taxonomy" id="1367422"/>
    <lineage>
        <taxon>Eukaryota</taxon>
        <taxon>Fungi</taxon>
        <taxon>Dikarya</taxon>
        <taxon>Ascomycota</taxon>
        <taxon>Pezizomycotina</taxon>
        <taxon>Eurotiomycetes</taxon>
        <taxon>Chaetothyriomycetidae</taxon>
        <taxon>Chaetothyriales</taxon>
        <taxon>Herpotrichiellaceae</taxon>
        <taxon>Fonsecaea</taxon>
    </lineage>
</organism>
<feature type="compositionally biased region" description="Basic and acidic residues" evidence="1">
    <location>
        <begin position="146"/>
        <end position="155"/>
    </location>
</feature>
<reference evidence="2 3" key="1">
    <citation type="submission" date="2016-04" db="EMBL/GenBank/DDBJ databases">
        <title>Draft genome of Fonsecaea erecta CBS 125763.</title>
        <authorList>
            <person name="Weiss V.A."/>
            <person name="Vicente V.A."/>
            <person name="Raittz R.T."/>
            <person name="Moreno L.F."/>
            <person name="De Souza E.M."/>
            <person name="Pedrosa F.O."/>
            <person name="Steffens M.B."/>
            <person name="Faoro H."/>
            <person name="Tadra-Sfeir M.Z."/>
            <person name="Najafzadeh M.J."/>
            <person name="Felipe M.S."/>
            <person name="Teixeira M."/>
            <person name="Sun J."/>
            <person name="Xi L."/>
            <person name="Gomes R."/>
            <person name="De Azevedo C.M."/>
            <person name="Salgado C.G."/>
            <person name="Da Silva M.B."/>
            <person name="Nascimento M.F."/>
            <person name="Queiroz-Telles F."/>
            <person name="Attili D.S."/>
            <person name="Gorbushina A."/>
        </authorList>
    </citation>
    <scope>NUCLEOTIDE SEQUENCE [LARGE SCALE GENOMIC DNA]</scope>
    <source>
        <strain evidence="2 3">CBS 125763</strain>
    </source>
</reference>
<comment type="caution">
    <text evidence="2">The sequence shown here is derived from an EMBL/GenBank/DDBJ whole genome shotgun (WGS) entry which is preliminary data.</text>
</comment>
<feature type="compositionally biased region" description="Low complexity" evidence="1">
    <location>
        <begin position="156"/>
        <end position="172"/>
    </location>
</feature>
<proteinExistence type="predicted"/>
<dbReference type="GeneID" id="30016088"/>
<name>A0A178Z280_9EURO</name>
<evidence type="ECO:0000313" key="2">
    <source>
        <dbReference type="EMBL" id="OAP53899.1"/>
    </source>
</evidence>
<sequence>MVSEISGVINRFVYQGQITNVMERAGPKVRQYARAFRNFAEKEWKKRQNVIWLDPNGPAAKTTKFRSSKLNHFFTVTALNLGPKLLRLKRDVTMDSFAQAYNLTNIAVGTVDALIGKLTFPQTRAQVEQLLDDDNDESTVTDADDDKAGEADKPLTDPTTVVPPTNDPPATVQPDVSTGWGAKMAAVTTQIGVWNNKSWTNGNENTNAQW</sequence>
<dbReference type="Proteomes" id="UP000078343">
    <property type="component" value="Unassembled WGS sequence"/>
</dbReference>
<feature type="compositionally biased region" description="Acidic residues" evidence="1">
    <location>
        <begin position="131"/>
        <end position="145"/>
    </location>
</feature>
<keyword evidence="3" id="KW-1185">Reference proteome</keyword>
<evidence type="ECO:0000256" key="1">
    <source>
        <dbReference type="SAM" id="MobiDB-lite"/>
    </source>
</evidence>
<feature type="region of interest" description="Disordered" evidence="1">
    <location>
        <begin position="131"/>
        <end position="178"/>
    </location>
</feature>
<dbReference type="AlphaFoldDB" id="A0A178Z280"/>
<evidence type="ECO:0000313" key="3">
    <source>
        <dbReference type="Proteomes" id="UP000078343"/>
    </source>
</evidence>
<protein>
    <submittedName>
        <fullName evidence="2">Uncharacterized protein</fullName>
    </submittedName>
</protein>
<accession>A0A178Z280</accession>
<dbReference type="RefSeq" id="XP_018687266.1">
    <property type="nucleotide sequence ID" value="XM_018843425.1"/>
</dbReference>
<dbReference type="EMBL" id="LVYI01000018">
    <property type="protein sequence ID" value="OAP53899.1"/>
    <property type="molecule type" value="Genomic_DNA"/>
</dbReference>
<gene>
    <name evidence="2" type="ORF">AYL99_11921</name>
</gene>